<accession>A0A432WNJ2</accession>
<dbReference type="PANTHER" id="PTHR30383:SF24">
    <property type="entry name" value="THIOESTERASE 1_PROTEASE 1_LYSOPHOSPHOLIPASE L1"/>
    <property type="match status" value="1"/>
</dbReference>
<dbReference type="AlphaFoldDB" id="A0A432WNJ2"/>
<feature type="domain" description="SGNH hydrolase-type esterase" evidence="2">
    <location>
        <begin position="31"/>
        <end position="187"/>
    </location>
</feature>
<dbReference type="OrthoDB" id="9786188at2"/>
<evidence type="ECO:0000313" key="4">
    <source>
        <dbReference type="Proteomes" id="UP000288405"/>
    </source>
</evidence>
<dbReference type="PROSITE" id="PS01098">
    <property type="entry name" value="LIPASE_GDSL_SER"/>
    <property type="match status" value="1"/>
</dbReference>
<dbReference type="GO" id="GO:0004622">
    <property type="term" value="F:phosphatidylcholine lysophospholipase activity"/>
    <property type="evidence" value="ECO:0007669"/>
    <property type="project" value="TreeGrafter"/>
</dbReference>
<dbReference type="InterPro" id="IPR013830">
    <property type="entry name" value="SGNH_hydro"/>
</dbReference>
<evidence type="ECO:0000259" key="2">
    <source>
        <dbReference type="Pfam" id="PF13472"/>
    </source>
</evidence>
<evidence type="ECO:0000256" key="1">
    <source>
        <dbReference type="SAM" id="SignalP"/>
    </source>
</evidence>
<name>A0A432WNJ2_9GAMM</name>
<feature type="signal peptide" evidence="1">
    <location>
        <begin position="1"/>
        <end position="22"/>
    </location>
</feature>
<keyword evidence="4" id="KW-1185">Reference proteome</keyword>
<keyword evidence="1" id="KW-0732">Signal</keyword>
<dbReference type="InterPro" id="IPR008265">
    <property type="entry name" value="Lipase_GDSL_AS"/>
</dbReference>
<dbReference type="SUPFAM" id="SSF52266">
    <property type="entry name" value="SGNH hydrolase"/>
    <property type="match status" value="1"/>
</dbReference>
<feature type="chain" id="PRO_5019563965" evidence="1">
    <location>
        <begin position="23"/>
        <end position="209"/>
    </location>
</feature>
<dbReference type="InterPro" id="IPR036514">
    <property type="entry name" value="SGNH_hydro_sf"/>
</dbReference>
<dbReference type="Proteomes" id="UP000288405">
    <property type="component" value="Unassembled WGS sequence"/>
</dbReference>
<dbReference type="Pfam" id="PF13472">
    <property type="entry name" value="Lipase_GDSL_2"/>
    <property type="match status" value="1"/>
</dbReference>
<proteinExistence type="predicted"/>
<evidence type="ECO:0000313" key="3">
    <source>
        <dbReference type="EMBL" id="RUO35308.1"/>
    </source>
</evidence>
<reference evidence="3 4" key="1">
    <citation type="journal article" date="2011" name="Front. Microbiol.">
        <title>Genomic signatures of strain selection and enhancement in Bacillus atrophaeus var. globigii, a historical biowarfare simulant.</title>
        <authorList>
            <person name="Gibbons H.S."/>
            <person name="Broomall S.M."/>
            <person name="McNew L.A."/>
            <person name="Daligault H."/>
            <person name="Chapman C."/>
            <person name="Bruce D."/>
            <person name="Karavis M."/>
            <person name="Krepps M."/>
            <person name="McGregor P.A."/>
            <person name="Hong C."/>
            <person name="Park K.H."/>
            <person name="Akmal A."/>
            <person name="Feldman A."/>
            <person name="Lin J.S."/>
            <person name="Chang W.E."/>
            <person name="Higgs B.W."/>
            <person name="Demirev P."/>
            <person name="Lindquist J."/>
            <person name="Liem A."/>
            <person name="Fochler E."/>
            <person name="Read T.D."/>
            <person name="Tapia R."/>
            <person name="Johnson S."/>
            <person name="Bishop-Lilly K.A."/>
            <person name="Detter C."/>
            <person name="Han C."/>
            <person name="Sozhamannan S."/>
            <person name="Rosenzweig C.N."/>
            <person name="Skowronski E.W."/>
        </authorList>
    </citation>
    <scope>NUCLEOTIDE SEQUENCE [LARGE SCALE GENOMIC DNA]</scope>
    <source>
        <strain evidence="3 4">GYP-17</strain>
    </source>
</reference>
<comment type="caution">
    <text evidence="3">The sequence shown here is derived from an EMBL/GenBank/DDBJ whole genome shotgun (WGS) entry which is preliminary data.</text>
</comment>
<gene>
    <name evidence="3" type="ORF">CWE11_04610</name>
</gene>
<dbReference type="RefSeq" id="WP_126776428.1">
    <property type="nucleotide sequence ID" value="NZ_PIPM01000003.1"/>
</dbReference>
<organism evidence="3 4">
    <name type="scientific">Aliidiomarina sanyensis</name>
    <dbReference type="NCBI Taxonomy" id="1249555"/>
    <lineage>
        <taxon>Bacteria</taxon>
        <taxon>Pseudomonadati</taxon>
        <taxon>Pseudomonadota</taxon>
        <taxon>Gammaproteobacteria</taxon>
        <taxon>Alteromonadales</taxon>
        <taxon>Idiomarinaceae</taxon>
        <taxon>Aliidiomarina</taxon>
    </lineage>
</organism>
<sequence length="209" mass="23296">MLKKFLYVILVALIALSSTVRASESNVSLMVLGDSLAAGYGIAEADTWVADIGRTWRTHHPRLQIINASISGETTQGGLSRLESLLDRHAPDVVFIELGGNDGLRGFNLNTMESNLRQMVEILQSRNVKVAISEIEIPPNLGRRYTQMFRDVFHRVADDMEIPLIPFFMREIALNPDYMQSDGIHPNLSAQPVIADIMEPQLRALLEAL</sequence>
<dbReference type="GO" id="GO:0006629">
    <property type="term" value="P:lipid metabolic process"/>
    <property type="evidence" value="ECO:0007669"/>
    <property type="project" value="InterPro"/>
</dbReference>
<dbReference type="Gene3D" id="3.40.50.1110">
    <property type="entry name" value="SGNH hydrolase"/>
    <property type="match status" value="1"/>
</dbReference>
<protein>
    <submittedName>
        <fullName evidence="3">Arylesterase</fullName>
    </submittedName>
</protein>
<dbReference type="PANTHER" id="PTHR30383">
    <property type="entry name" value="THIOESTERASE 1/PROTEASE 1/LYSOPHOSPHOLIPASE L1"/>
    <property type="match status" value="1"/>
</dbReference>
<dbReference type="CDD" id="cd01822">
    <property type="entry name" value="Lysophospholipase_L1_like"/>
    <property type="match status" value="1"/>
</dbReference>
<dbReference type="InterPro" id="IPR051532">
    <property type="entry name" value="Ester_Hydrolysis_Enzymes"/>
</dbReference>
<dbReference type="EMBL" id="PIPM01000003">
    <property type="protein sequence ID" value="RUO35308.1"/>
    <property type="molecule type" value="Genomic_DNA"/>
</dbReference>